<protein>
    <submittedName>
        <fullName evidence="1">Uncharacterized protein</fullName>
    </submittedName>
</protein>
<dbReference type="RefSeq" id="WP_197525350.1">
    <property type="nucleotide sequence ID" value="NZ_SJPQ01000001.1"/>
</dbReference>
<organism evidence="1 2">
    <name type="scientific">Pseudobythopirellula maris</name>
    <dbReference type="NCBI Taxonomy" id="2527991"/>
    <lineage>
        <taxon>Bacteria</taxon>
        <taxon>Pseudomonadati</taxon>
        <taxon>Planctomycetota</taxon>
        <taxon>Planctomycetia</taxon>
        <taxon>Pirellulales</taxon>
        <taxon>Lacipirellulaceae</taxon>
        <taxon>Pseudobythopirellula</taxon>
    </lineage>
</organism>
<evidence type="ECO:0000313" key="2">
    <source>
        <dbReference type="Proteomes" id="UP000315440"/>
    </source>
</evidence>
<gene>
    <name evidence="1" type="ORF">Mal64_04250</name>
</gene>
<evidence type="ECO:0000313" key="1">
    <source>
        <dbReference type="EMBL" id="TWT90042.1"/>
    </source>
</evidence>
<dbReference type="Proteomes" id="UP000315440">
    <property type="component" value="Unassembled WGS sequence"/>
</dbReference>
<name>A0A5C5ZR68_9BACT</name>
<dbReference type="AlphaFoldDB" id="A0A5C5ZR68"/>
<comment type="caution">
    <text evidence="1">The sequence shown here is derived from an EMBL/GenBank/DDBJ whole genome shotgun (WGS) entry which is preliminary data.</text>
</comment>
<sequence length="272" mass="30891">MAFKRCFLLLIIATSSIRGDAARANNNFFLPGDAYFPTSLTSEGLEELETAKEGLHVFEYSSFGEYEGTFCGFAGYKNAVIPVVDKDFTANLRKAYSSMRQFSPKEFREEQADGKTKLIETNGVRVLFYPTDFEFPGRELGLRYNEDWVDQVVRFGHKPHHARLCCLVSNQDAVMESWRDAKLVSALPVVEPEPHDLENGRVVSPVQVQGEVKAIVLSDGIPFTEYYEANDRYESNKGFGAMAWIVDRWGVVEYEIYDEEGWRRNAEAVTSD</sequence>
<dbReference type="EMBL" id="SJPQ01000001">
    <property type="protein sequence ID" value="TWT90042.1"/>
    <property type="molecule type" value="Genomic_DNA"/>
</dbReference>
<accession>A0A5C5ZR68</accession>
<keyword evidence="2" id="KW-1185">Reference proteome</keyword>
<proteinExistence type="predicted"/>
<reference evidence="1 2" key="1">
    <citation type="submission" date="2019-02" db="EMBL/GenBank/DDBJ databases">
        <title>Deep-cultivation of Planctomycetes and their phenomic and genomic characterization uncovers novel biology.</title>
        <authorList>
            <person name="Wiegand S."/>
            <person name="Jogler M."/>
            <person name="Boedeker C."/>
            <person name="Pinto D."/>
            <person name="Vollmers J."/>
            <person name="Rivas-Marin E."/>
            <person name="Kohn T."/>
            <person name="Peeters S.H."/>
            <person name="Heuer A."/>
            <person name="Rast P."/>
            <person name="Oberbeckmann S."/>
            <person name="Bunk B."/>
            <person name="Jeske O."/>
            <person name="Meyerdierks A."/>
            <person name="Storesund J.E."/>
            <person name="Kallscheuer N."/>
            <person name="Luecker S."/>
            <person name="Lage O.M."/>
            <person name="Pohl T."/>
            <person name="Merkel B.J."/>
            <person name="Hornburger P."/>
            <person name="Mueller R.-W."/>
            <person name="Bruemmer F."/>
            <person name="Labrenz M."/>
            <person name="Spormann A.M."/>
            <person name="Op Den Camp H."/>
            <person name="Overmann J."/>
            <person name="Amann R."/>
            <person name="Jetten M.S.M."/>
            <person name="Mascher T."/>
            <person name="Medema M.H."/>
            <person name="Devos D.P."/>
            <person name="Kaster A.-K."/>
            <person name="Ovreas L."/>
            <person name="Rohde M."/>
            <person name="Galperin M.Y."/>
            <person name="Jogler C."/>
        </authorList>
    </citation>
    <scope>NUCLEOTIDE SEQUENCE [LARGE SCALE GENOMIC DNA]</scope>
    <source>
        <strain evidence="1 2">Mal64</strain>
    </source>
</reference>